<evidence type="ECO:0000313" key="4">
    <source>
        <dbReference type="Proteomes" id="UP001552299"/>
    </source>
</evidence>
<dbReference type="SUPFAM" id="SSF117856">
    <property type="entry name" value="AF0104/ALDC/Ptd012-like"/>
    <property type="match status" value="1"/>
</dbReference>
<dbReference type="Gene3D" id="3.30.1330.80">
    <property type="entry name" value="Hypothetical protein, similar to alpha- acetolactate decarboxylase, domain 2"/>
    <property type="match status" value="1"/>
</dbReference>
<evidence type="ECO:0000313" key="3">
    <source>
        <dbReference type="EMBL" id="KAL0917766.1"/>
    </source>
</evidence>
<accession>A0ABD0V5A5</accession>
<evidence type="ECO:0000259" key="2">
    <source>
        <dbReference type="PROSITE" id="PS51742"/>
    </source>
</evidence>
<dbReference type="EMBL" id="JANQDX010000010">
    <property type="protein sequence ID" value="KAL0917766.1"/>
    <property type="molecule type" value="Genomic_DNA"/>
</dbReference>
<dbReference type="InterPro" id="IPR005175">
    <property type="entry name" value="PPC_dom"/>
</dbReference>
<dbReference type="PANTHER" id="PTHR31100:SF69">
    <property type="entry name" value="AT-HOOK MOTIF NUCLEAR-LOCALIZED PROTEIN 17-RELATED"/>
    <property type="match status" value="1"/>
</dbReference>
<dbReference type="InterPro" id="IPR014476">
    <property type="entry name" value="AHL15-29"/>
</dbReference>
<feature type="domain" description="PPC" evidence="2">
    <location>
        <begin position="38"/>
        <end position="172"/>
    </location>
</feature>
<dbReference type="Proteomes" id="UP001552299">
    <property type="component" value="Unassembled WGS sequence"/>
</dbReference>
<keyword evidence="4" id="KW-1185">Reference proteome</keyword>
<sequence length="445" mass="45276">MSACSARSNDATLKRKRGRQPGSKNKPKIPVANCMPHVATLHPHVLQIHAGGDVAETIAAFARGCRNFGVCVLSASGPIGAAVLWEASPYPSALTFQGSFNLLSFTATFLPGGSEGSLAVTLAGPHGQVVGGVVAGPVVAAGTVIVVAATFASSAFDRFGAVNNASASTLPVIGGEEVCGKSSATDSMLPVIGGEEVCGKSSATDSMLPVIGGEEVCGKSSATDSMLPVVGGEEGSGKISATDSMLPVVGGEEGCGKISATDSMLPVVGGEEGCGKSSATDSMLPVVGGEEGCGKSSATECEAEKSERDILRKRLEEMDQFLDLPPAAVEGVFIGDGASEEKTGQHGGGEEVDGNMLENYLKELEHCIEVPADVGGAFKCVGGGVEEKTAGLHGDSGGEGEGNPCFHHDLQMVVDDEFGGSRDGCGEHFITFDEFWLSDACLPLY</sequence>
<dbReference type="AlphaFoldDB" id="A0ABD0V5A5"/>
<dbReference type="PROSITE" id="PS51742">
    <property type="entry name" value="PPC"/>
    <property type="match status" value="1"/>
</dbReference>
<gene>
    <name evidence="3" type="ORF">M5K25_012853</name>
</gene>
<name>A0ABD0V5A5_DENTH</name>
<organism evidence="3 4">
    <name type="scientific">Dendrobium thyrsiflorum</name>
    <name type="common">Pinecone-like raceme dendrobium</name>
    <name type="synonym">Orchid</name>
    <dbReference type="NCBI Taxonomy" id="117978"/>
    <lineage>
        <taxon>Eukaryota</taxon>
        <taxon>Viridiplantae</taxon>
        <taxon>Streptophyta</taxon>
        <taxon>Embryophyta</taxon>
        <taxon>Tracheophyta</taxon>
        <taxon>Spermatophyta</taxon>
        <taxon>Magnoliopsida</taxon>
        <taxon>Liliopsida</taxon>
        <taxon>Asparagales</taxon>
        <taxon>Orchidaceae</taxon>
        <taxon>Epidendroideae</taxon>
        <taxon>Malaxideae</taxon>
        <taxon>Dendrobiinae</taxon>
        <taxon>Dendrobium</taxon>
    </lineage>
</organism>
<dbReference type="PANTHER" id="PTHR31100">
    <property type="entry name" value="AT-HOOK MOTIF NUCLEAR-LOCALIZED PROTEIN 15"/>
    <property type="match status" value="1"/>
</dbReference>
<reference evidence="3 4" key="1">
    <citation type="journal article" date="2024" name="Plant Biotechnol. J.">
        <title>Dendrobium thyrsiflorum genome and its molecular insights into genes involved in important horticultural traits.</title>
        <authorList>
            <person name="Chen B."/>
            <person name="Wang J.Y."/>
            <person name="Zheng P.J."/>
            <person name="Li K.L."/>
            <person name="Liang Y.M."/>
            <person name="Chen X.F."/>
            <person name="Zhang C."/>
            <person name="Zhao X."/>
            <person name="He X."/>
            <person name="Zhang G.Q."/>
            <person name="Liu Z.J."/>
            <person name="Xu Q."/>
        </authorList>
    </citation>
    <scope>NUCLEOTIDE SEQUENCE [LARGE SCALE GENOMIC DNA]</scope>
    <source>
        <strain evidence="3">GZMU011</strain>
    </source>
</reference>
<feature type="compositionally biased region" description="Polar residues" evidence="1">
    <location>
        <begin position="1"/>
        <end position="11"/>
    </location>
</feature>
<comment type="caution">
    <text evidence="3">The sequence shown here is derived from an EMBL/GenBank/DDBJ whole genome shotgun (WGS) entry which is preliminary data.</text>
</comment>
<feature type="region of interest" description="Disordered" evidence="1">
    <location>
        <begin position="1"/>
        <end position="29"/>
    </location>
</feature>
<dbReference type="CDD" id="cd11378">
    <property type="entry name" value="DUF296"/>
    <property type="match status" value="1"/>
</dbReference>
<evidence type="ECO:0000256" key="1">
    <source>
        <dbReference type="SAM" id="MobiDB-lite"/>
    </source>
</evidence>
<protein>
    <recommendedName>
        <fullName evidence="2">PPC domain-containing protein</fullName>
    </recommendedName>
</protein>
<dbReference type="Pfam" id="PF03479">
    <property type="entry name" value="PCC"/>
    <property type="match status" value="1"/>
</dbReference>
<proteinExistence type="predicted"/>